<feature type="transmembrane region" description="Helical" evidence="6">
    <location>
        <begin position="385"/>
        <end position="408"/>
    </location>
</feature>
<evidence type="ECO:0000256" key="2">
    <source>
        <dbReference type="ARBA" id="ARBA00022448"/>
    </source>
</evidence>
<dbReference type="Pfam" id="PF07690">
    <property type="entry name" value="MFS_1"/>
    <property type="match status" value="1"/>
</dbReference>
<dbReference type="FunFam" id="1.20.1250.20:FF:000013">
    <property type="entry name" value="MFS general substrate transporter"/>
    <property type="match status" value="1"/>
</dbReference>
<keyword evidence="4 6" id="KW-1133">Transmembrane helix</keyword>
<comment type="subcellular location">
    <subcellularLocation>
        <location evidence="1">Membrane</location>
        <topology evidence="1">Multi-pass membrane protein</topology>
    </subcellularLocation>
</comment>
<dbReference type="InterPro" id="IPR036259">
    <property type="entry name" value="MFS_trans_sf"/>
</dbReference>
<dbReference type="GO" id="GO:0022857">
    <property type="term" value="F:transmembrane transporter activity"/>
    <property type="evidence" value="ECO:0007669"/>
    <property type="project" value="InterPro"/>
</dbReference>
<keyword evidence="5 6" id="KW-0472">Membrane</keyword>
<dbReference type="OrthoDB" id="2985014at2759"/>
<evidence type="ECO:0000256" key="5">
    <source>
        <dbReference type="ARBA" id="ARBA00023136"/>
    </source>
</evidence>
<evidence type="ECO:0008006" key="9">
    <source>
        <dbReference type="Google" id="ProtNLM"/>
    </source>
</evidence>
<evidence type="ECO:0000256" key="3">
    <source>
        <dbReference type="ARBA" id="ARBA00022692"/>
    </source>
</evidence>
<feature type="transmembrane region" description="Helical" evidence="6">
    <location>
        <begin position="135"/>
        <end position="154"/>
    </location>
</feature>
<dbReference type="EMBL" id="NPHW01005850">
    <property type="protein sequence ID" value="OXV06355.1"/>
    <property type="molecule type" value="Genomic_DNA"/>
</dbReference>
<gene>
    <name evidence="7" type="ORF">Egran_05877</name>
</gene>
<feature type="transmembrane region" description="Helical" evidence="6">
    <location>
        <begin position="108"/>
        <end position="128"/>
    </location>
</feature>
<dbReference type="Gene3D" id="1.20.1250.20">
    <property type="entry name" value="MFS general substrate transporter like domains"/>
    <property type="match status" value="2"/>
</dbReference>
<feature type="transmembrane region" description="Helical" evidence="6">
    <location>
        <begin position="228"/>
        <end position="248"/>
    </location>
</feature>
<dbReference type="InterPro" id="IPR011701">
    <property type="entry name" value="MFS"/>
</dbReference>
<feature type="transmembrane region" description="Helical" evidence="6">
    <location>
        <begin position="448"/>
        <end position="469"/>
    </location>
</feature>
<feature type="transmembrane region" description="Helical" evidence="6">
    <location>
        <begin position="296"/>
        <end position="316"/>
    </location>
</feature>
<dbReference type="GO" id="GO:0016020">
    <property type="term" value="C:membrane"/>
    <property type="evidence" value="ECO:0007669"/>
    <property type="project" value="UniProtKB-SubCell"/>
</dbReference>
<dbReference type="AlphaFoldDB" id="A0A232LQB3"/>
<dbReference type="Proteomes" id="UP000243515">
    <property type="component" value="Unassembled WGS sequence"/>
</dbReference>
<evidence type="ECO:0000256" key="1">
    <source>
        <dbReference type="ARBA" id="ARBA00004141"/>
    </source>
</evidence>
<dbReference type="SUPFAM" id="SSF103473">
    <property type="entry name" value="MFS general substrate transporter"/>
    <property type="match status" value="1"/>
</dbReference>
<feature type="transmembrane region" description="Helical" evidence="6">
    <location>
        <begin position="336"/>
        <end position="353"/>
    </location>
</feature>
<feature type="transmembrane region" description="Helical" evidence="6">
    <location>
        <begin position="197"/>
        <end position="216"/>
    </location>
</feature>
<dbReference type="FunFam" id="1.20.1250.20:FF:000018">
    <property type="entry name" value="MFS transporter permease"/>
    <property type="match status" value="1"/>
</dbReference>
<evidence type="ECO:0000313" key="7">
    <source>
        <dbReference type="EMBL" id="OXV06355.1"/>
    </source>
</evidence>
<evidence type="ECO:0000256" key="4">
    <source>
        <dbReference type="ARBA" id="ARBA00022989"/>
    </source>
</evidence>
<comment type="caution">
    <text evidence="7">The sequence shown here is derived from an EMBL/GenBank/DDBJ whole genome shotgun (WGS) entry which is preliminary data.</text>
</comment>
<name>A0A232LQB3_9EURO</name>
<sequence length="513" mass="56456">MEDLSKESASPVALPDIKITEKAPAPLVVDTFNLQKDMFSMPGTGGQDHRAPSIDPIIEARVLRKLDARVPALAGFLYLLAFLDRSNIGNARIAGMEEDLALQGSRYSWLITIFYISYAVFQFQILLWKVFTPHRWAAFAVLGWGIVATCQAAVQTWSGEMVLRFLLGALEAGFGPGIPFMLSFFYRRHELGLRCGLFLSAAPLANTFAGALAYGITSKHPKFANWRLLFLVEGIPTILAAPLAWYFLPDSAVAKFLTEEEKEVARARALRRTGEVQPNRVIVWKDIGATLLDTKAWLTALMYFSCNVSFSSLPVFLPTILKDMGFTAIHAQGLTAPPYFLSFLVTIGTTWIADRLQQRGLVIAYLSLVGAIGYVLLAASSSVGARYFGVFLAAGGVFSSIANILPWVLNNQGSDTRRGMGIVILNLLGQCGPFLGTNVFPDSDSPRYVKGQCICAAFMLFTTCLSLSLRSLLIQENRRLNEQYGALAEKAHLEQDEAIAAEENYGPNYRYTL</sequence>
<accession>A0A232LQB3</accession>
<keyword evidence="2" id="KW-0813">Transport</keyword>
<proteinExistence type="predicted"/>
<keyword evidence="8" id="KW-1185">Reference proteome</keyword>
<dbReference type="PANTHER" id="PTHR43791:SF36">
    <property type="entry name" value="TRANSPORTER, PUTATIVE (AFU_ORTHOLOGUE AFUA_6G08340)-RELATED"/>
    <property type="match status" value="1"/>
</dbReference>
<protein>
    <recommendedName>
        <fullName evidence="9">Major facilitator superfamily (MFS) profile domain-containing protein</fullName>
    </recommendedName>
</protein>
<evidence type="ECO:0000256" key="6">
    <source>
        <dbReference type="SAM" id="Phobius"/>
    </source>
</evidence>
<feature type="transmembrane region" description="Helical" evidence="6">
    <location>
        <begin position="420"/>
        <end position="436"/>
    </location>
</feature>
<feature type="transmembrane region" description="Helical" evidence="6">
    <location>
        <begin position="360"/>
        <end position="379"/>
    </location>
</feature>
<evidence type="ECO:0000313" key="8">
    <source>
        <dbReference type="Proteomes" id="UP000243515"/>
    </source>
</evidence>
<organism evidence="7 8">
    <name type="scientific">Elaphomyces granulatus</name>
    <dbReference type="NCBI Taxonomy" id="519963"/>
    <lineage>
        <taxon>Eukaryota</taxon>
        <taxon>Fungi</taxon>
        <taxon>Dikarya</taxon>
        <taxon>Ascomycota</taxon>
        <taxon>Pezizomycotina</taxon>
        <taxon>Eurotiomycetes</taxon>
        <taxon>Eurotiomycetidae</taxon>
        <taxon>Eurotiales</taxon>
        <taxon>Elaphomycetaceae</taxon>
        <taxon>Elaphomyces</taxon>
    </lineage>
</organism>
<dbReference type="PANTHER" id="PTHR43791">
    <property type="entry name" value="PERMEASE-RELATED"/>
    <property type="match status" value="1"/>
</dbReference>
<keyword evidence="3 6" id="KW-0812">Transmembrane</keyword>
<reference evidence="7 8" key="1">
    <citation type="journal article" date="2015" name="Environ. Microbiol.">
        <title>Metagenome sequence of Elaphomyces granulatus from sporocarp tissue reveals Ascomycota ectomycorrhizal fingerprints of genome expansion and a Proteobacteria-rich microbiome.</title>
        <authorList>
            <person name="Quandt C.A."/>
            <person name="Kohler A."/>
            <person name="Hesse C.N."/>
            <person name="Sharpton T.J."/>
            <person name="Martin F."/>
            <person name="Spatafora J.W."/>
        </authorList>
    </citation>
    <scope>NUCLEOTIDE SEQUENCE [LARGE SCALE GENOMIC DNA]</scope>
    <source>
        <strain evidence="7 8">OSC145934</strain>
    </source>
</reference>
<feature type="transmembrane region" description="Helical" evidence="6">
    <location>
        <begin position="166"/>
        <end position="185"/>
    </location>
</feature>